<evidence type="ECO:0000256" key="1">
    <source>
        <dbReference type="SAM" id="MobiDB-lite"/>
    </source>
</evidence>
<feature type="region of interest" description="Disordered" evidence="1">
    <location>
        <begin position="1"/>
        <end position="41"/>
    </location>
</feature>
<proteinExistence type="predicted"/>
<dbReference type="AlphaFoldDB" id="A0A0G4FNP1"/>
<gene>
    <name evidence="2" type="ORF">Cvel_17790</name>
</gene>
<feature type="compositionally biased region" description="Low complexity" evidence="1">
    <location>
        <begin position="21"/>
        <end position="31"/>
    </location>
</feature>
<dbReference type="VEuPathDB" id="CryptoDB:Cvel_17790"/>
<accession>A0A0G4FNP1</accession>
<sequence length="228" mass="25234">MQPHHHQQQMAWAMQRHHHQQQMAWAMQPHHPGGGAVPPFGSLAPPVRGVCGHCRRRNTSTDDSTVIHSSKGCTKCFSDAADSKEGRGGNRRRGGWRPNSDTSTTRVSGRTRVEALKELLDVPARGTRTTLMVVPYRLFGPWHHQSVVAVVTLADGTILKVLEAEFGHYYNARWEFTSLAAIATASLGVHRFPRGGQRVPVQLARERSSSSQSPSSQEAFPYHCICSL</sequence>
<dbReference type="EMBL" id="CDMZ01000484">
    <property type="protein sequence ID" value="CEM15320.1"/>
    <property type="molecule type" value="Genomic_DNA"/>
</dbReference>
<evidence type="ECO:0000313" key="2">
    <source>
        <dbReference type="EMBL" id="CEM15320.1"/>
    </source>
</evidence>
<name>A0A0G4FNP1_9ALVE</name>
<reference evidence="2" key="1">
    <citation type="submission" date="2014-11" db="EMBL/GenBank/DDBJ databases">
        <authorList>
            <person name="Otto D Thomas"/>
            <person name="Naeem Raeece"/>
        </authorList>
    </citation>
    <scope>NUCLEOTIDE SEQUENCE</scope>
</reference>
<protein>
    <submittedName>
        <fullName evidence="2">Uncharacterized protein</fullName>
    </submittedName>
</protein>
<feature type="region of interest" description="Disordered" evidence="1">
    <location>
        <begin position="77"/>
        <end position="108"/>
    </location>
</feature>
<organism evidence="2">
    <name type="scientific">Chromera velia CCMP2878</name>
    <dbReference type="NCBI Taxonomy" id="1169474"/>
    <lineage>
        <taxon>Eukaryota</taxon>
        <taxon>Sar</taxon>
        <taxon>Alveolata</taxon>
        <taxon>Colpodellida</taxon>
        <taxon>Chromeraceae</taxon>
        <taxon>Chromera</taxon>
    </lineage>
</organism>